<dbReference type="PANTHER" id="PTHR42894">
    <property type="entry name" value="N-(5'-PHOSPHORIBOSYL)ANTHRANILATE ISOMERASE"/>
    <property type="match status" value="1"/>
</dbReference>
<accession>A0A2K4MJJ3</accession>
<dbReference type="EMBL" id="PPTF01000078">
    <property type="protein sequence ID" value="POA97212.1"/>
    <property type="molecule type" value="Genomic_DNA"/>
</dbReference>
<dbReference type="GO" id="GO:0000162">
    <property type="term" value="P:L-tryptophan biosynthetic process"/>
    <property type="evidence" value="ECO:0007669"/>
    <property type="project" value="UniProtKB-UniRule"/>
</dbReference>
<dbReference type="NCBIfam" id="NF002299">
    <property type="entry name" value="PRK01222.1-6"/>
    <property type="match status" value="1"/>
</dbReference>
<keyword evidence="7 10" id="KW-0822">Tryptophan biosynthesis</keyword>
<evidence type="ECO:0000256" key="6">
    <source>
        <dbReference type="ARBA" id="ARBA00022605"/>
    </source>
</evidence>
<comment type="catalytic activity">
    <reaction evidence="1 10">
        <text>N-(5-phospho-beta-D-ribosyl)anthranilate = 1-(2-carboxyphenylamino)-1-deoxy-D-ribulose 5-phosphate</text>
        <dbReference type="Rhea" id="RHEA:21540"/>
        <dbReference type="ChEBI" id="CHEBI:18277"/>
        <dbReference type="ChEBI" id="CHEBI:58613"/>
        <dbReference type="EC" id="5.3.1.24"/>
    </reaction>
</comment>
<evidence type="ECO:0000256" key="8">
    <source>
        <dbReference type="ARBA" id="ARBA00023141"/>
    </source>
</evidence>
<evidence type="ECO:0000313" key="13">
    <source>
        <dbReference type="Proteomes" id="UP000236416"/>
    </source>
</evidence>
<evidence type="ECO:0000313" key="12">
    <source>
        <dbReference type="EMBL" id="POA97212.1"/>
    </source>
</evidence>
<dbReference type="Proteomes" id="UP000236416">
    <property type="component" value="Unassembled WGS sequence"/>
</dbReference>
<gene>
    <name evidence="10" type="primary">trpF</name>
    <name evidence="12" type="ORF">C2134_18635</name>
</gene>
<dbReference type="PANTHER" id="PTHR42894:SF1">
    <property type="entry name" value="N-(5'-PHOSPHORIBOSYL)ANTHRANILATE ISOMERASE"/>
    <property type="match status" value="1"/>
</dbReference>
<keyword evidence="13" id="KW-1185">Reference proteome</keyword>
<evidence type="ECO:0000256" key="7">
    <source>
        <dbReference type="ARBA" id="ARBA00022822"/>
    </source>
</evidence>
<keyword evidence="8 10" id="KW-0057">Aromatic amino acid biosynthesis</keyword>
<dbReference type="Pfam" id="PF00697">
    <property type="entry name" value="PRAI"/>
    <property type="match status" value="1"/>
</dbReference>
<dbReference type="InterPro" id="IPR013785">
    <property type="entry name" value="Aldolase_TIM"/>
</dbReference>
<evidence type="ECO:0000256" key="4">
    <source>
        <dbReference type="ARBA" id="ARBA00012572"/>
    </source>
</evidence>
<evidence type="ECO:0000256" key="2">
    <source>
        <dbReference type="ARBA" id="ARBA00004664"/>
    </source>
</evidence>
<feature type="domain" description="N-(5'phosphoribosyl) anthranilate isomerase (PRAI)" evidence="11">
    <location>
        <begin position="21"/>
        <end position="215"/>
    </location>
</feature>
<reference evidence="12 13" key="1">
    <citation type="submission" date="2018-01" db="EMBL/GenBank/DDBJ databases">
        <title>Genomic Sequence of Chromobacterium MWU13-2610 from wild cranberry bogs within the Cape Cod National Seashore.</title>
        <authorList>
            <person name="O'Hara-Hanley K."/>
            <person name="Soby S."/>
            <person name="Harrison A."/>
        </authorList>
    </citation>
    <scope>NUCLEOTIDE SEQUENCE [LARGE SCALE GENOMIC DNA]</scope>
    <source>
        <strain evidence="12 13">MWU13-2610</strain>
    </source>
</reference>
<comment type="pathway">
    <text evidence="2 10">Amino-acid biosynthesis; L-tryptophan biosynthesis; L-tryptophan from chorismate: step 3/5.</text>
</comment>
<evidence type="ECO:0000256" key="5">
    <source>
        <dbReference type="ARBA" id="ARBA00022272"/>
    </source>
</evidence>
<dbReference type="EC" id="5.3.1.24" evidence="4 10"/>
<dbReference type="InterPro" id="IPR001240">
    <property type="entry name" value="PRAI_dom"/>
</dbReference>
<proteinExistence type="inferred from homology"/>
<dbReference type="GO" id="GO:0004640">
    <property type="term" value="F:phosphoribosylanthranilate isomerase activity"/>
    <property type="evidence" value="ECO:0007669"/>
    <property type="project" value="UniProtKB-UniRule"/>
</dbReference>
<name>A0A2K4MJJ3_9NEIS</name>
<protein>
    <recommendedName>
        <fullName evidence="5 10">N-(5'-phosphoribosyl)anthranilate isomerase</fullName>
        <shortName evidence="10">PRAI</shortName>
        <ecNumber evidence="4 10">5.3.1.24</ecNumber>
    </recommendedName>
</protein>
<comment type="caution">
    <text evidence="12">The sequence shown here is derived from an EMBL/GenBank/DDBJ whole genome shotgun (WGS) entry which is preliminary data.</text>
</comment>
<sequence length="223" mass="23667">MRGRALETALAPNREETVVRIKICGITQPEHGAEAARLGADAIGLVFYDKSPRNVSIEQARAVIAALPPFVSVVALFVNPAREWVAQVLAGCAIDVLQFHGEESAEFCRSFQRPYLKAVRVKSGVDLLQCAAAYPDARGLLTDAFVEGAHGGTGATFDWTLLPDDLPLPLILSGGLDEHNIEEAVRRVKPAAVDVSSGVEAAKGIKDAARMAAFISGARHGSV</sequence>
<dbReference type="UniPathway" id="UPA00035">
    <property type="reaction ID" value="UER00042"/>
</dbReference>
<evidence type="ECO:0000256" key="10">
    <source>
        <dbReference type="HAMAP-Rule" id="MF_00135"/>
    </source>
</evidence>
<keyword evidence="9 10" id="KW-0413">Isomerase</keyword>
<comment type="similarity">
    <text evidence="3 10">Belongs to the TrpF family.</text>
</comment>
<dbReference type="FunFam" id="3.20.20.70:FF:000075">
    <property type="entry name" value="Tryptophan biosynthesis protein TRP1"/>
    <property type="match status" value="1"/>
</dbReference>
<dbReference type="InterPro" id="IPR044643">
    <property type="entry name" value="TrpF_fam"/>
</dbReference>
<evidence type="ECO:0000256" key="9">
    <source>
        <dbReference type="ARBA" id="ARBA00023235"/>
    </source>
</evidence>
<dbReference type="NCBIfam" id="NF002298">
    <property type="entry name" value="PRK01222.1-4"/>
    <property type="match status" value="1"/>
</dbReference>
<evidence type="ECO:0000259" key="11">
    <source>
        <dbReference type="Pfam" id="PF00697"/>
    </source>
</evidence>
<keyword evidence="6 10" id="KW-0028">Amino-acid biosynthesis</keyword>
<evidence type="ECO:0000256" key="1">
    <source>
        <dbReference type="ARBA" id="ARBA00001164"/>
    </source>
</evidence>
<evidence type="ECO:0000256" key="3">
    <source>
        <dbReference type="ARBA" id="ARBA00007571"/>
    </source>
</evidence>
<dbReference type="CDD" id="cd00405">
    <property type="entry name" value="PRAI"/>
    <property type="match status" value="1"/>
</dbReference>
<dbReference type="Gene3D" id="3.20.20.70">
    <property type="entry name" value="Aldolase class I"/>
    <property type="match status" value="1"/>
</dbReference>
<organism evidence="12 13">
    <name type="scientific">Chromobacterium sinusclupearum</name>
    <dbReference type="NCBI Taxonomy" id="2077146"/>
    <lineage>
        <taxon>Bacteria</taxon>
        <taxon>Pseudomonadati</taxon>
        <taxon>Pseudomonadota</taxon>
        <taxon>Betaproteobacteria</taxon>
        <taxon>Neisseriales</taxon>
        <taxon>Chromobacteriaceae</taxon>
        <taxon>Chromobacterium</taxon>
    </lineage>
</organism>
<dbReference type="InterPro" id="IPR011060">
    <property type="entry name" value="RibuloseP-bd_barrel"/>
</dbReference>
<dbReference type="AlphaFoldDB" id="A0A2K4MJJ3"/>
<dbReference type="SUPFAM" id="SSF51366">
    <property type="entry name" value="Ribulose-phoshate binding barrel"/>
    <property type="match status" value="1"/>
</dbReference>
<dbReference type="HAMAP" id="MF_00135">
    <property type="entry name" value="PRAI"/>
    <property type="match status" value="1"/>
</dbReference>